<protein>
    <submittedName>
        <fullName evidence="1">Uncharacterized protein</fullName>
    </submittedName>
</protein>
<organism evidence="1 2">
    <name type="scientific">Colletotrichum navitas</name>
    <dbReference type="NCBI Taxonomy" id="681940"/>
    <lineage>
        <taxon>Eukaryota</taxon>
        <taxon>Fungi</taxon>
        <taxon>Dikarya</taxon>
        <taxon>Ascomycota</taxon>
        <taxon>Pezizomycotina</taxon>
        <taxon>Sordariomycetes</taxon>
        <taxon>Hypocreomycetidae</taxon>
        <taxon>Glomerellales</taxon>
        <taxon>Glomerellaceae</taxon>
        <taxon>Colletotrichum</taxon>
        <taxon>Colletotrichum graminicola species complex</taxon>
    </lineage>
</organism>
<evidence type="ECO:0000313" key="2">
    <source>
        <dbReference type="Proteomes" id="UP001230504"/>
    </source>
</evidence>
<reference evidence="1" key="1">
    <citation type="submission" date="2021-06" db="EMBL/GenBank/DDBJ databases">
        <title>Comparative genomics, transcriptomics and evolutionary studies reveal genomic signatures of adaptation to plant cell wall in hemibiotrophic fungi.</title>
        <authorList>
            <consortium name="DOE Joint Genome Institute"/>
            <person name="Baroncelli R."/>
            <person name="Diaz J.F."/>
            <person name="Benocci T."/>
            <person name="Peng M."/>
            <person name="Battaglia E."/>
            <person name="Haridas S."/>
            <person name="Andreopoulos W."/>
            <person name="Labutti K."/>
            <person name="Pangilinan J."/>
            <person name="Floch G.L."/>
            <person name="Makela M.R."/>
            <person name="Henrissat B."/>
            <person name="Grigoriev I.V."/>
            <person name="Crouch J.A."/>
            <person name="De Vries R.P."/>
            <person name="Sukno S.A."/>
            <person name="Thon M.R."/>
        </authorList>
    </citation>
    <scope>NUCLEOTIDE SEQUENCE</scope>
    <source>
        <strain evidence="1">CBS 125086</strain>
    </source>
</reference>
<sequence length="155" mass="17945">ISTNVLSIVEEERLATTSSSKEKVLNVKELDNTLIKAIIKASASIKNNYSKSSLDKDKKFSRELGVGYLAIGKYFILNVKGYYKGKEDIVKVKVYKILLSSINLVKEESSRANLRGSRYKKRKEYNNSSREPRGRGYIELYSRREKEDIKERYIY</sequence>
<comment type="caution">
    <text evidence="1">The sequence shown here is derived from an EMBL/GenBank/DDBJ whole genome shotgun (WGS) entry which is preliminary data.</text>
</comment>
<proteinExistence type="predicted"/>
<evidence type="ECO:0000313" key="1">
    <source>
        <dbReference type="EMBL" id="KAK1561430.1"/>
    </source>
</evidence>
<keyword evidence="2" id="KW-1185">Reference proteome</keyword>
<gene>
    <name evidence="1" type="ORF">LY79DRAFT_585557</name>
</gene>
<dbReference type="RefSeq" id="XP_060406647.1">
    <property type="nucleotide sequence ID" value="XM_060560504.1"/>
</dbReference>
<feature type="non-terminal residue" evidence="1">
    <location>
        <position position="1"/>
    </location>
</feature>
<dbReference type="EMBL" id="JAHLJV010000313">
    <property type="protein sequence ID" value="KAK1561430.1"/>
    <property type="molecule type" value="Genomic_DNA"/>
</dbReference>
<accession>A0AAD8PIQ9</accession>
<name>A0AAD8PIQ9_9PEZI</name>
<dbReference type="GeneID" id="85444744"/>
<dbReference type="Proteomes" id="UP001230504">
    <property type="component" value="Unassembled WGS sequence"/>
</dbReference>
<dbReference type="AlphaFoldDB" id="A0AAD8PIQ9"/>